<gene>
    <name evidence="1" type="ORF">EDD29_3846</name>
</gene>
<evidence type="ECO:0000313" key="2">
    <source>
        <dbReference type="Proteomes" id="UP000272400"/>
    </source>
</evidence>
<keyword evidence="2" id="KW-1185">Reference proteome</keyword>
<dbReference type="InterPro" id="IPR006764">
    <property type="entry name" value="SAM_dep_MeTrfase_SAV2177_type"/>
</dbReference>
<dbReference type="Proteomes" id="UP000272400">
    <property type="component" value="Unassembled WGS sequence"/>
</dbReference>
<proteinExistence type="predicted"/>
<dbReference type="AlphaFoldDB" id="A0A3N1CYB9"/>
<dbReference type="PIRSF" id="PIRSF017393">
    <property type="entry name" value="MTase_SAV2177"/>
    <property type="match status" value="1"/>
</dbReference>
<dbReference type="Gene3D" id="3.40.50.150">
    <property type="entry name" value="Vaccinia Virus protein VP39"/>
    <property type="match status" value="1"/>
</dbReference>
<sequence length="316" mass="33234">MTGSGNATGFSRGPGSRIMKCAGAACRAGSGREEGMRVADVVPEGVDPSVPSVARIYDHGLGGTDNFPVDRAISARVGEAMPESSKVAVLNRALLRRAVRFLAGEVGIRQFLDLGSGLPARDNTHQVARREAPEARVVYVDDDPMVRAYAGALLAGDARTAIVTADVRDTGAVLGHPDVVRLIDFDEPVGVLMSGILHHFPVSDDPGGIVAAYLAPAAPGSHLLVSHFHRGAPEAEELERKFVAGIGSGWFRTTEEVAAYFGDLEPLDPGVVPASVWRPDPAYDRALFPDITTREPGETEVGAIESLIVGGVARKG</sequence>
<dbReference type="InterPro" id="IPR029063">
    <property type="entry name" value="SAM-dependent_MTases_sf"/>
</dbReference>
<dbReference type="GO" id="GO:0008168">
    <property type="term" value="F:methyltransferase activity"/>
    <property type="evidence" value="ECO:0007669"/>
    <property type="project" value="UniProtKB-KW"/>
</dbReference>
<dbReference type="GO" id="GO:0032259">
    <property type="term" value="P:methylation"/>
    <property type="evidence" value="ECO:0007669"/>
    <property type="project" value="UniProtKB-KW"/>
</dbReference>
<name>A0A3N1CYB9_9ACTN</name>
<dbReference type="EMBL" id="RJKE01000001">
    <property type="protein sequence ID" value="ROO86283.1"/>
    <property type="molecule type" value="Genomic_DNA"/>
</dbReference>
<keyword evidence="1" id="KW-0808">Transferase</keyword>
<dbReference type="SUPFAM" id="SSF53335">
    <property type="entry name" value="S-adenosyl-L-methionine-dependent methyltransferases"/>
    <property type="match status" value="1"/>
</dbReference>
<organism evidence="1 2">
    <name type="scientific">Actinocorallia herbida</name>
    <dbReference type="NCBI Taxonomy" id="58109"/>
    <lineage>
        <taxon>Bacteria</taxon>
        <taxon>Bacillati</taxon>
        <taxon>Actinomycetota</taxon>
        <taxon>Actinomycetes</taxon>
        <taxon>Streptosporangiales</taxon>
        <taxon>Thermomonosporaceae</taxon>
        <taxon>Actinocorallia</taxon>
    </lineage>
</organism>
<evidence type="ECO:0000313" key="1">
    <source>
        <dbReference type="EMBL" id="ROO86283.1"/>
    </source>
</evidence>
<accession>A0A3N1CYB9</accession>
<keyword evidence="1" id="KW-0489">Methyltransferase</keyword>
<dbReference type="Pfam" id="PF04672">
    <property type="entry name" value="Methyltransf_19"/>
    <property type="match status" value="1"/>
</dbReference>
<comment type="caution">
    <text evidence="1">The sequence shown here is derived from an EMBL/GenBank/DDBJ whole genome shotgun (WGS) entry which is preliminary data.</text>
</comment>
<protein>
    <submittedName>
        <fullName evidence="1">S-adenosyl methyltransferase</fullName>
    </submittedName>
</protein>
<reference evidence="1 2" key="1">
    <citation type="submission" date="2018-11" db="EMBL/GenBank/DDBJ databases">
        <title>Sequencing the genomes of 1000 actinobacteria strains.</title>
        <authorList>
            <person name="Klenk H.-P."/>
        </authorList>
    </citation>
    <scope>NUCLEOTIDE SEQUENCE [LARGE SCALE GENOMIC DNA]</scope>
    <source>
        <strain evidence="1 2">DSM 44254</strain>
    </source>
</reference>